<evidence type="ECO:0000256" key="5">
    <source>
        <dbReference type="ARBA" id="ARBA00023212"/>
    </source>
</evidence>
<evidence type="ECO:0000256" key="7">
    <source>
        <dbReference type="SAM" id="MobiDB-lite"/>
    </source>
</evidence>
<comment type="subcellular location">
    <subcellularLocation>
        <location evidence="1">Cytoplasm</location>
        <location evidence="1">Cytoskeleton</location>
        <location evidence="1">Cilium basal body</location>
    </subcellularLocation>
</comment>
<evidence type="ECO:0000256" key="2">
    <source>
        <dbReference type="ARBA" id="ARBA00007700"/>
    </source>
</evidence>
<dbReference type="PANTHER" id="PTHR13376:SF0">
    <property type="entry name" value="INTRAFLAGELLAR TRANSPORT PROTEIN 46 HOMOLOG"/>
    <property type="match status" value="1"/>
</dbReference>
<evidence type="ECO:0000313" key="8">
    <source>
        <dbReference type="EMBL" id="EAY20191.1"/>
    </source>
</evidence>
<gene>
    <name evidence="8" type="ORF">TVAG_021360</name>
</gene>
<dbReference type="VEuPathDB" id="TrichDB:TVAGG3_0677780"/>
<evidence type="ECO:0000256" key="1">
    <source>
        <dbReference type="ARBA" id="ARBA00004120"/>
    </source>
</evidence>
<reference evidence="8" key="2">
    <citation type="journal article" date="2007" name="Science">
        <title>Draft genome sequence of the sexually transmitted pathogen Trichomonas vaginalis.</title>
        <authorList>
            <person name="Carlton J.M."/>
            <person name="Hirt R.P."/>
            <person name="Silva J.C."/>
            <person name="Delcher A.L."/>
            <person name="Schatz M."/>
            <person name="Zhao Q."/>
            <person name="Wortman J.R."/>
            <person name="Bidwell S.L."/>
            <person name="Alsmark U.C.M."/>
            <person name="Besteiro S."/>
            <person name="Sicheritz-Ponten T."/>
            <person name="Noel C.J."/>
            <person name="Dacks J.B."/>
            <person name="Foster P.G."/>
            <person name="Simillion C."/>
            <person name="Van de Peer Y."/>
            <person name="Miranda-Saavedra D."/>
            <person name="Barton G.J."/>
            <person name="Westrop G.D."/>
            <person name="Mueller S."/>
            <person name="Dessi D."/>
            <person name="Fiori P.L."/>
            <person name="Ren Q."/>
            <person name="Paulsen I."/>
            <person name="Zhang H."/>
            <person name="Bastida-Corcuera F.D."/>
            <person name="Simoes-Barbosa A."/>
            <person name="Brown M.T."/>
            <person name="Hayes R.D."/>
            <person name="Mukherjee M."/>
            <person name="Okumura C.Y."/>
            <person name="Schneider R."/>
            <person name="Smith A.J."/>
            <person name="Vanacova S."/>
            <person name="Villalvazo M."/>
            <person name="Haas B.J."/>
            <person name="Pertea M."/>
            <person name="Feldblyum T.V."/>
            <person name="Utterback T.R."/>
            <person name="Shu C.L."/>
            <person name="Osoegawa K."/>
            <person name="de Jong P.J."/>
            <person name="Hrdy I."/>
            <person name="Horvathova L."/>
            <person name="Zubacova Z."/>
            <person name="Dolezal P."/>
            <person name="Malik S.B."/>
            <person name="Logsdon J.M. Jr."/>
            <person name="Henze K."/>
            <person name="Gupta A."/>
            <person name="Wang C.C."/>
            <person name="Dunne R.L."/>
            <person name="Upcroft J.A."/>
            <person name="Upcroft P."/>
            <person name="White O."/>
            <person name="Salzberg S.L."/>
            <person name="Tang P."/>
            <person name="Chiu C.-H."/>
            <person name="Lee Y.-S."/>
            <person name="Embley T.M."/>
            <person name="Coombs G.H."/>
            <person name="Mottram J.C."/>
            <person name="Tachezy J."/>
            <person name="Fraser-Liggett C.M."/>
            <person name="Johnson P.J."/>
        </authorList>
    </citation>
    <scope>NUCLEOTIDE SEQUENCE [LARGE SCALE GENOMIC DNA]</scope>
    <source>
        <strain evidence="8">G3</strain>
    </source>
</reference>
<dbReference type="SMR" id="A2DHB8"/>
<dbReference type="GO" id="GO:0030992">
    <property type="term" value="C:intraciliary transport particle B"/>
    <property type="evidence" value="ECO:0000318"/>
    <property type="project" value="GO_Central"/>
</dbReference>
<dbReference type="PANTHER" id="PTHR13376">
    <property type="entry name" value="INTRAFLAGELLAR TRANSPORT PROTEIN 46 HOMOLOG"/>
    <property type="match status" value="1"/>
</dbReference>
<dbReference type="eggNOG" id="ENOG502QPNA">
    <property type="taxonomic scope" value="Eukaryota"/>
</dbReference>
<keyword evidence="3" id="KW-0963">Cytoplasm</keyword>
<feature type="compositionally biased region" description="Polar residues" evidence="7">
    <location>
        <begin position="1"/>
        <end position="10"/>
    </location>
</feature>
<organism evidence="8 9">
    <name type="scientific">Trichomonas vaginalis (strain ATCC PRA-98 / G3)</name>
    <dbReference type="NCBI Taxonomy" id="412133"/>
    <lineage>
        <taxon>Eukaryota</taxon>
        <taxon>Metamonada</taxon>
        <taxon>Parabasalia</taxon>
        <taxon>Trichomonadida</taxon>
        <taxon>Trichomonadidae</taxon>
        <taxon>Trichomonas</taxon>
    </lineage>
</organism>
<dbReference type="GO" id="GO:0042073">
    <property type="term" value="P:intraciliary transport"/>
    <property type="evidence" value="ECO:0000318"/>
    <property type="project" value="GO_Central"/>
</dbReference>
<protein>
    <submittedName>
        <fullName evidence="8">LOC300675 protein, putative</fullName>
    </submittedName>
</protein>
<name>A2DHB8_TRIV3</name>
<dbReference type="Proteomes" id="UP000001542">
    <property type="component" value="Unassembled WGS sequence"/>
</dbReference>
<dbReference type="OrthoDB" id="2119217at2759"/>
<dbReference type="VEuPathDB" id="TrichDB:TVAG_021360"/>
<dbReference type="GO" id="GO:0031514">
    <property type="term" value="C:motile cilium"/>
    <property type="evidence" value="ECO:0000318"/>
    <property type="project" value="GO_Central"/>
</dbReference>
<dbReference type="InParanoid" id="A2DHB8"/>
<evidence type="ECO:0000256" key="3">
    <source>
        <dbReference type="ARBA" id="ARBA00022490"/>
    </source>
</evidence>
<keyword evidence="9" id="KW-1185">Reference proteome</keyword>
<proteinExistence type="inferred from homology"/>
<accession>A2DHB8</accession>
<keyword evidence="5" id="KW-0206">Cytoskeleton</keyword>
<feature type="region of interest" description="Disordered" evidence="7">
    <location>
        <begin position="1"/>
        <end position="95"/>
    </location>
</feature>
<evidence type="ECO:0000313" key="9">
    <source>
        <dbReference type="Proteomes" id="UP000001542"/>
    </source>
</evidence>
<evidence type="ECO:0000256" key="6">
    <source>
        <dbReference type="ARBA" id="ARBA00023273"/>
    </source>
</evidence>
<dbReference type="EMBL" id="DS113200">
    <property type="protein sequence ID" value="EAY20191.1"/>
    <property type="molecule type" value="Genomic_DNA"/>
</dbReference>
<evidence type="ECO:0000256" key="4">
    <source>
        <dbReference type="ARBA" id="ARBA00023069"/>
    </source>
</evidence>
<sequence length="368" mass="40116">MAMNLSSNDQLLMGNDGTPDIQPNSQYDQSINFSDSDSSRENQNDQNQLQINPGEYSPRPGMDPMAGGRPQAPGANGGLRHSGGSDDQFGGGFGGFANGFNQGKFNAGADDLGMSPGANKIGSFGNNNFGGFGGGGAGGGFDFGNDPATRSPELVELFGLISEFQPTKADLPPHFKPFLPELIPAIGAIDAFIKVPRPDEDFEPLGLTVLDEPTIGCSDPQIIRMQLREKYGIVSNKEGDGYIGYIKDLENNQKELDTFLDNYEELIRDRPPPTIVYSYKMPDLNELLVEWPEALEKALQSIPLPSADMDLTIEEYAKIICAFLDIPVKGNIIESLHVLFTLFMTFEENQHFPENDAPKTPGEERMLL</sequence>
<dbReference type="GO" id="GO:0060271">
    <property type="term" value="P:cilium assembly"/>
    <property type="evidence" value="ECO:0000318"/>
    <property type="project" value="GO_Central"/>
</dbReference>
<keyword evidence="6" id="KW-0966">Cell projection</keyword>
<feature type="compositionally biased region" description="Polar residues" evidence="7">
    <location>
        <begin position="21"/>
        <end position="36"/>
    </location>
</feature>
<dbReference type="Pfam" id="PF12317">
    <property type="entry name" value="IFT46_B_C"/>
    <property type="match status" value="1"/>
</dbReference>
<dbReference type="STRING" id="5722.A2DHB8"/>
<dbReference type="InterPro" id="IPR022088">
    <property type="entry name" value="Intraflagellar_transp_cmplxB"/>
</dbReference>
<dbReference type="RefSeq" id="XP_001581177.1">
    <property type="nucleotide sequence ID" value="XM_001581127.1"/>
</dbReference>
<reference evidence="8" key="1">
    <citation type="submission" date="2006-10" db="EMBL/GenBank/DDBJ databases">
        <authorList>
            <person name="Amadeo P."/>
            <person name="Zhao Q."/>
            <person name="Wortman J."/>
            <person name="Fraser-Liggett C."/>
            <person name="Carlton J."/>
        </authorList>
    </citation>
    <scope>NUCLEOTIDE SEQUENCE</scope>
    <source>
        <strain evidence="8">G3</strain>
    </source>
</reference>
<comment type="similarity">
    <text evidence="2">Belongs to the IFT46 family.</text>
</comment>
<dbReference type="KEGG" id="tva:5465725"/>
<dbReference type="GO" id="GO:0005815">
    <property type="term" value="C:microtubule organizing center"/>
    <property type="evidence" value="ECO:0000318"/>
    <property type="project" value="GO_Central"/>
</dbReference>
<dbReference type="AlphaFoldDB" id="A2DHB8"/>
<keyword evidence="4" id="KW-0969">Cilium</keyword>